<evidence type="ECO:0000313" key="3">
    <source>
        <dbReference type="Proteomes" id="UP000237441"/>
    </source>
</evidence>
<reference evidence="2 3" key="1">
    <citation type="submission" date="2016-07" db="EMBL/GenBank/DDBJ databases">
        <title>Comparative genomics of the entomopathogenic fungus Beauveria bassiana.</title>
        <authorList>
            <person name="Valero Jimenez C.A."/>
            <person name="Zwaan B.J."/>
            <person name="Van Kan J.A."/>
            <person name="Takken W."/>
            <person name="Debets A.J."/>
            <person name="Schoustra S.E."/>
            <person name="Koenraadt C.J."/>
        </authorList>
    </citation>
    <scope>NUCLEOTIDE SEQUENCE [LARGE SCALE GENOMIC DNA]</scope>
    <source>
        <strain evidence="2 3">ARSEF 8028</strain>
    </source>
</reference>
<evidence type="ECO:0000259" key="1">
    <source>
        <dbReference type="Pfam" id="PF07969"/>
    </source>
</evidence>
<dbReference type="InterPro" id="IPR033932">
    <property type="entry name" value="YtcJ-like"/>
</dbReference>
<dbReference type="PANTHER" id="PTHR22642">
    <property type="entry name" value="IMIDAZOLONEPROPIONASE"/>
    <property type="match status" value="1"/>
</dbReference>
<dbReference type="Gene3D" id="3.20.20.140">
    <property type="entry name" value="Metal-dependent hydrolases"/>
    <property type="match status" value="1"/>
</dbReference>
<dbReference type="Proteomes" id="UP000237441">
    <property type="component" value="Unassembled WGS sequence"/>
</dbReference>
<name>A0A2S7YIP6_BEABA</name>
<dbReference type="InterPro" id="IPR013108">
    <property type="entry name" value="Amidohydro_3"/>
</dbReference>
<dbReference type="OrthoDB" id="3501663at2759"/>
<dbReference type="SUPFAM" id="SSF51338">
    <property type="entry name" value="Composite domain of metallo-dependent hydrolases"/>
    <property type="match status" value="1"/>
</dbReference>
<gene>
    <name evidence="2" type="ORF">BB8028_0006g03770</name>
</gene>
<dbReference type="Pfam" id="PF07969">
    <property type="entry name" value="Amidohydro_3"/>
    <property type="match status" value="1"/>
</dbReference>
<comment type="caution">
    <text evidence="2">The sequence shown here is derived from an EMBL/GenBank/DDBJ whole genome shotgun (WGS) entry which is preliminary data.</text>
</comment>
<protein>
    <recommendedName>
        <fullName evidence="1">Amidohydrolase 3 domain-containing protein</fullName>
    </recommendedName>
</protein>
<dbReference type="Gene3D" id="3.10.310.70">
    <property type="match status" value="1"/>
</dbReference>
<dbReference type="EMBL" id="JRHA01000006">
    <property type="protein sequence ID" value="PQK16056.1"/>
    <property type="molecule type" value="Genomic_DNA"/>
</dbReference>
<accession>A0A2S7YIP6</accession>
<proteinExistence type="predicted"/>
<dbReference type="CDD" id="cd01300">
    <property type="entry name" value="YtcJ_like"/>
    <property type="match status" value="1"/>
</dbReference>
<dbReference type="Gene3D" id="2.30.40.10">
    <property type="entry name" value="Urease, subunit C, domain 1"/>
    <property type="match status" value="1"/>
</dbReference>
<sequence length="577" mass="62667">MPQRRISSRNLFSNMYSRLPFFPFICLLLSVTASDLSFRKVTKPSTMPTVLHNGHVFVAASDEGPDYFASAIILDVSTGKITYVGDETDATVVEAMAAPGAVLHDIQGRVTGASLQKLNLRTRKNLREIQDAIRVYAAQHPELPRILCQGWFHPSTDGNELASQLDGLDVDGKDRPVYVDADDMHSSWLNTAALDELGVADMADPPGGRIRRGTDGKPSGVMEETAASNIVWPFLESKLTAEEKQQHVQAALDAYVAVGYTGVVDMAMGEEDWAALQKYRQKYGELPIWVAAHWLVFPRTSPEETLQQVDRAIELHTRYNNATSQEFHITGIKIICDGVVDACTAALQQPYSHNNQTVAPMWTPEALAPVLQRADAAGLQIAMHAIGDAAIKLAIDGLEAVGNPSGRHRIEHLETTAPEDVPRLGALGITASVQPVHLDPAGMTAWERLLGKARCGHVFPYAAFAEHGAPLALGSDAPTAPYNPLANLYIATTRRSAMDRNSTVQTTPQYALTLAAAVAAATRGSARSCFAEDRVGQLRVGWEADLVLVDMAWDAEMLLDARVAETWIKGNQIYTAA</sequence>
<dbReference type="PANTHER" id="PTHR22642:SF20">
    <property type="entry name" value="AMIDOHYDROLASE 3 DOMAIN-CONTAINING PROTEIN"/>
    <property type="match status" value="1"/>
</dbReference>
<dbReference type="InterPro" id="IPR011059">
    <property type="entry name" value="Metal-dep_hydrolase_composite"/>
</dbReference>
<evidence type="ECO:0000313" key="2">
    <source>
        <dbReference type="EMBL" id="PQK16056.1"/>
    </source>
</evidence>
<dbReference type="GO" id="GO:0016810">
    <property type="term" value="F:hydrolase activity, acting on carbon-nitrogen (but not peptide) bonds"/>
    <property type="evidence" value="ECO:0007669"/>
    <property type="project" value="InterPro"/>
</dbReference>
<dbReference type="InterPro" id="IPR032466">
    <property type="entry name" value="Metal_Hydrolase"/>
</dbReference>
<dbReference type="SUPFAM" id="SSF51556">
    <property type="entry name" value="Metallo-dependent hydrolases"/>
    <property type="match status" value="1"/>
</dbReference>
<organism evidence="2 3">
    <name type="scientific">Beauveria bassiana</name>
    <name type="common">White muscardine disease fungus</name>
    <name type="synonym">Tritirachium shiotae</name>
    <dbReference type="NCBI Taxonomy" id="176275"/>
    <lineage>
        <taxon>Eukaryota</taxon>
        <taxon>Fungi</taxon>
        <taxon>Dikarya</taxon>
        <taxon>Ascomycota</taxon>
        <taxon>Pezizomycotina</taxon>
        <taxon>Sordariomycetes</taxon>
        <taxon>Hypocreomycetidae</taxon>
        <taxon>Hypocreales</taxon>
        <taxon>Cordycipitaceae</taxon>
        <taxon>Beauveria</taxon>
    </lineage>
</organism>
<feature type="domain" description="Amidohydrolase 3" evidence="1">
    <location>
        <begin position="112"/>
        <end position="574"/>
    </location>
</feature>
<dbReference type="AlphaFoldDB" id="A0A2S7YIP6"/>